<name>A0A4D7B414_9HYPH</name>
<dbReference type="CDD" id="cd06583">
    <property type="entry name" value="PGRP"/>
    <property type="match status" value="1"/>
</dbReference>
<dbReference type="SUPFAM" id="SSF55846">
    <property type="entry name" value="N-acetylmuramoyl-L-alanine amidase-like"/>
    <property type="match status" value="1"/>
</dbReference>
<dbReference type="Gene3D" id="3.40.80.10">
    <property type="entry name" value="Peptidoglycan recognition protein-like"/>
    <property type="match status" value="1"/>
</dbReference>
<evidence type="ECO:0000256" key="3">
    <source>
        <dbReference type="ARBA" id="ARBA00022801"/>
    </source>
</evidence>
<dbReference type="EC" id="3.5.1.28" evidence="2"/>
<organism evidence="7 8">
    <name type="scientific">Phreatobacter stygius</name>
    <dbReference type="NCBI Taxonomy" id="1940610"/>
    <lineage>
        <taxon>Bacteria</taxon>
        <taxon>Pseudomonadati</taxon>
        <taxon>Pseudomonadota</taxon>
        <taxon>Alphaproteobacteria</taxon>
        <taxon>Hyphomicrobiales</taxon>
        <taxon>Phreatobacteraceae</taxon>
        <taxon>Phreatobacter</taxon>
    </lineage>
</organism>
<evidence type="ECO:0000256" key="5">
    <source>
        <dbReference type="SAM" id="MobiDB-lite"/>
    </source>
</evidence>
<dbReference type="GO" id="GO:0071555">
    <property type="term" value="P:cell wall organization"/>
    <property type="evidence" value="ECO:0007669"/>
    <property type="project" value="UniProtKB-KW"/>
</dbReference>
<dbReference type="PANTHER" id="PTHR30417:SF1">
    <property type="entry name" value="N-ACETYLMURAMOYL-L-ALANINE AMIDASE AMID"/>
    <property type="match status" value="1"/>
</dbReference>
<feature type="region of interest" description="Disordered" evidence="5">
    <location>
        <begin position="1"/>
        <end position="43"/>
    </location>
</feature>
<dbReference type="GO" id="GO:0009254">
    <property type="term" value="P:peptidoglycan turnover"/>
    <property type="evidence" value="ECO:0007669"/>
    <property type="project" value="TreeGrafter"/>
</dbReference>
<proteinExistence type="predicted"/>
<sequence length="438" mass="48629">MYRRGGPGFCRLADRQNAAQRTGRRQRAEHLGPAAEHGPDHRDGRDDHFCRFHSACARQGVQCRGHREGRLRLRRGPPAGRHGGLHRQHRRRSGGRTRAVVAQHRERHRHDRGRQEDHPENPGPLAPDLRHEQTIGMAALPEERPLSRGETMSITNHWIDGIDRINLLHNGANQTPRLVVIHYSVTNTVAAAVEALNSQRLSYHILIEKDGEAFQTRRFTESAAHPGLSNWKAAGNVGLGHSVQLGSVGICLMNKGFDFDASSPNAPGQLIYNPDDPSMQRWETYPRPQLAACKRIVRDIIDTYDIQEVVGHHDIAIMGKFDPGPLFDIAGLNVLIASAPRLGFRTTVRSPDGRLRLRRGPSAETAVVAELQNGREVHVRSIAYGPRSHCIDPNASGRKRYLTRWASVGIDGADRHAGFVNMKFLAATPLTASLAAFL</sequence>
<dbReference type="AlphaFoldDB" id="A0A4D7B414"/>
<keyword evidence="8" id="KW-1185">Reference proteome</keyword>
<feature type="compositionally biased region" description="Basic residues" evidence="5">
    <location>
        <begin position="83"/>
        <end position="95"/>
    </location>
</feature>
<dbReference type="InterPro" id="IPR002502">
    <property type="entry name" value="Amidase_domain"/>
</dbReference>
<evidence type="ECO:0000256" key="1">
    <source>
        <dbReference type="ARBA" id="ARBA00001561"/>
    </source>
</evidence>
<dbReference type="KEGG" id="pstg:E8M01_32505"/>
<dbReference type="OrthoDB" id="9794842at2"/>
<evidence type="ECO:0000313" key="7">
    <source>
        <dbReference type="EMBL" id="QCI68539.1"/>
    </source>
</evidence>
<dbReference type="InterPro" id="IPR051206">
    <property type="entry name" value="NAMLAA_amidase_2"/>
</dbReference>
<evidence type="ECO:0000313" key="8">
    <source>
        <dbReference type="Proteomes" id="UP000298781"/>
    </source>
</evidence>
<dbReference type="PANTHER" id="PTHR30417">
    <property type="entry name" value="N-ACETYLMURAMOYL-L-ALANINE AMIDASE AMID"/>
    <property type="match status" value="1"/>
</dbReference>
<dbReference type="GO" id="GO:0008745">
    <property type="term" value="F:N-acetylmuramoyl-L-alanine amidase activity"/>
    <property type="evidence" value="ECO:0007669"/>
    <property type="project" value="UniProtKB-EC"/>
</dbReference>
<feature type="region of interest" description="Disordered" evidence="5">
    <location>
        <begin position="65"/>
        <end position="129"/>
    </location>
</feature>
<evidence type="ECO:0000256" key="2">
    <source>
        <dbReference type="ARBA" id="ARBA00011901"/>
    </source>
</evidence>
<dbReference type="Proteomes" id="UP000298781">
    <property type="component" value="Chromosome"/>
</dbReference>
<feature type="domain" description="N-acetylmuramoyl-L-alanine amidase" evidence="6">
    <location>
        <begin position="166"/>
        <end position="324"/>
    </location>
</feature>
<evidence type="ECO:0000256" key="4">
    <source>
        <dbReference type="ARBA" id="ARBA00023316"/>
    </source>
</evidence>
<comment type="catalytic activity">
    <reaction evidence="1">
        <text>Hydrolyzes the link between N-acetylmuramoyl residues and L-amino acid residues in certain cell-wall glycopeptides.</text>
        <dbReference type="EC" id="3.5.1.28"/>
    </reaction>
</comment>
<gene>
    <name evidence="7" type="ORF">E8M01_32505</name>
</gene>
<reference evidence="7 8" key="1">
    <citation type="submission" date="2019-04" db="EMBL/GenBank/DDBJ databases">
        <title>Phreatobacter aquaticus sp. nov.</title>
        <authorList>
            <person name="Choi A."/>
        </authorList>
    </citation>
    <scope>NUCLEOTIDE SEQUENCE [LARGE SCALE GENOMIC DNA]</scope>
    <source>
        <strain evidence="7 8">KCTC 52518</strain>
    </source>
</reference>
<dbReference type="Pfam" id="PF01510">
    <property type="entry name" value="Amidase_2"/>
    <property type="match status" value="1"/>
</dbReference>
<dbReference type="InterPro" id="IPR036505">
    <property type="entry name" value="Amidase/PGRP_sf"/>
</dbReference>
<protein>
    <recommendedName>
        <fullName evidence="2">N-acetylmuramoyl-L-alanine amidase</fullName>
        <ecNumber evidence="2">3.5.1.28</ecNumber>
    </recommendedName>
</protein>
<evidence type="ECO:0000259" key="6">
    <source>
        <dbReference type="SMART" id="SM00644"/>
    </source>
</evidence>
<keyword evidence="3" id="KW-0378">Hydrolase</keyword>
<keyword evidence="4" id="KW-0961">Cell wall biogenesis/degradation</keyword>
<dbReference type="EMBL" id="CP039690">
    <property type="protein sequence ID" value="QCI68539.1"/>
    <property type="molecule type" value="Genomic_DNA"/>
</dbReference>
<accession>A0A4D7B414</accession>
<dbReference type="SMART" id="SM00644">
    <property type="entry name" value="Ami_2"/>
    <property type="match status" value="1"/>
</dbReference>
<dbReference type="GO" id="GO:0009253">
    <property type="term" value="P:peptidoglycan catabolic process"/>
    <property type="evidence" value="ECO:0007669"/>
    <property type="project" value="InterPro"/>
</dbReference>